<dbReference type="SUPFAM" id="SSF50978">
    <property type="entry name" value="WD40 repeat-like"/>
    <property type="match status" value="1"/>
</dbReference>
<dbReference type="PROSITE" id="PS50294">
    <property type="entry name" value="WD_REPEATS_REGION"/>
    <property type="match status" value="2"/>
</dbReference>
<dbReference type="SMART" id="SM00320">
    <property type="entry name" value="WD40"/>
    <property type="match status" value="7"/>
</dbReference>
<feature type="repeat" description="WD" evidence="3">
    <location>
        <begin position="559"/>
        <end position="598"/>
    </location>
</feature>
<dbReference type="InterPro" id="IPR044715">
    <property type="entry name" value="WDR86-like"/>
</dbReference>
<dbReference type="PROSITE" id="PS50082">
    <property type="entry name" value="WD_REPEATS_2"/>
    <property type="match status" value="6"/>
</dbReference>
<keyword evidence="2" id="KW-0677">Repeat</keyword>
<feature type="region of interest" description="Disordered" evidence="4">
    <location>
        <begin position="1"/>
        <end position="54"/>
    </location>
</feature>
<feature type="region of interest" description="Disordered" evidence="4">
    <location>
        <begin position="136"/>
        <end position="181"/>
    </location>
</feature>
<dbReference type="PANTHER" id="PTHR44489:SF11">
    <property type="entry name" value="WD REPEAT DOMAIN 86"/>
    <property type="match status" value="1"/>
</dbReference>
<dbReference type="Proteomes" id="UP000805418">
    <property type="component" value="Chromosome 16"/>
</dbReference>
<gene>
    <name evidence="5" type="primary">WDR86</name>
</gene>
<dbReference type="InterPro" id="IPR015943">
    <property type="entry name" value="WD40/YVTN_repeat-like_dom_sf"/>
</dbReference>
<dbReference type="InterPro" id="IPR001680">
    <property type="entry name" value="WD40_rpt"/>
</dbReference>
<keyword evidence="1 3" id="KW-0853">WD repeat</keyword>
<feature type="compositionally biased region" description="Basic and acidic residues" evidence="4">
    <location>
        <begin position="264"/>
        <end position="284"/>
    </location>
</feature>
<evidence type="ECO:0000313" key="5">
    <source>
        <dbReference type="Ensembl" id="ENSCAFP00845015269.1"/>
    </source>
</evidence>
<dbReference type="PROSITE" id="PS00678">
    <property type="entry name" value="WD_REPEATS_1"/>
    <property type="match status" value="1"/>
</dbReference>
<evidence type="ECO:0000313" key="6">
    <source>
        <dbReference type="Proteomes" id="UP000805418"/>
    </source>
</evidence>
<dbReference type="Ensembl" id="ENSCAFT00845019525.1">
    <property type="protein sequence ID" value="ENSCAFP00845015269.1"/>
    <property type="gene ID" value="ENSCAFG00845011044.1"/>
</dbReference>
<organism evidence="5 6">
    <name type="scientific">Canis lupus familiaris</name>
    <name type="common">Dog</name>
    <name type="synonym">Canis familiaris</name>
    <dbReference type="NCBI Taxonomy" id="9615"/>
    <lineage>
        <taxon>Eukaryota</taxon>
        <taxon>Metazoa</taxon>
        <taxon>Chordata</taxon>
        <taxon>Craniata</taxon>
        <taxon>Vertebrata</taxon>
        <taxon>Euteleostomi</taxon>
        <taxon>Mammalia</taxon>
        <taxon>Eutheria</taxon>
        <taxon>Laurasiatheria</taxon>
        <taxon>Carnivora</taxon>
        <taxon>Caniformia</taxon>
        <taxon>Canidae</taxon>
        <taxon>Canis</taxon>
    </lineage>
</organism>
<dbReference type="InterPro" id="IPR036322">
    <property type="entry name" value="WD40_repeat_dom_sf"/>
</dbReference>
<dbReference type="GeneTree" id="ENSGT00940000161049"/>
<dbReference type="InterPro" id="IPR019775">
    <property type="entry name" value="WD40_repeat_CS"/>
</dbReference>
<feature type="compositionally biased region" description="Low complexity" evidence="4">
    <location>
        <begin position="222"/>
        <end position="245"/>
    </location>
</feature>
<feature type="compositionally biased region" description="Low complexity" evidence="4">
    <location>
        <begin position="681"/>
        <end position="706"/>
    </location>
</feature>
<feature type="repeat" description="WD" evidence="3">
    <location>
        <begin position="383"/>
        <end position="422"/>
    </location>
</feature>
<feature type="compositionally biased region" description="Gly residues" evidence="4">
    <location>
        <begin position="88"/>
        <end position="97"/>
    </location>
</feature>
<proteinExistence type="predicted"/>
<feature type="compositionally biased region" description="Basic and acidic residues" evidence="4">
    <location>
        <begin position="736"/>
        <end position="745"/>
    </location>
</feature>
<feature type="compositionally biased region" description="Low complexity" evidence="4">
    <location>
        <begin position="719"/>
        <end position="730"/>
    </location>
</feature>
<reference evidence="5" key="1">
    <citation type="submission" date="2020-03" db="EMBL/GenBank/DDBJ databases">
        <title>Long-read based genome assembly of a Labrador retriever dog.</title>
        <authorList>
            <person name="Eory L."/>
            <person name="Zhang W."/>
            <person name="Schoenebeck J."/>
        </authorList>
    </citation>
    <scope>NUCLEOTIDE SEQUENCE [LARGE SCALE GENOMIC DNA]</scope>
    <source>
        <strain evidence="5">Labrador retriever</strain>
    </source>
</reference>
<evidence type="ECO:0000256" key="4">
    <source>
        <dbReference type="SAM" id="MobiDB-lite"/>
    </source>
</evidence>
<dbReference type="InterPro" id="IPR020472">
    <property type="entry name" value="WD40_PAC1"/>
</dbReference>
<sequence length="794" mass="82836">MGWEWLPKAVGSVGAGPTPPAREGGTPRPLPGVNLTFPGSPTAPLSPGPPATRPRGASLEFGVCVWFPARADAGRSPRAPVRRVLGAGEPGGPGSPGRGAQPLARGSSRACASHPTGPRGHLHVLLLLVPACGPRTGQPGESHVARSPASPGRALGPRRRWVGRAGVRGGGKGAAGWGLGRRPEKWEGTGWGVVSEEEPGRTVLFHPRRPERTAPAGEGARGARLPGSPAPAAGPRGGPSLPARGDAPARPSGLRGGPAQVGRGEGRRRARWGRDSGCGRERGPRLTAAAPRAPSPGPWPRDAAAGSRGADAGAPLPSGAHLVVSRPAGRMGGGGSALRVCADHRGGINWLSLSPDGQRLLTGSEDGTARLWSTADGQCCALLQGHESYVTFCQLEDEAAFTCSADCTIRKWDVRTGQCLQVFRGHTSIVNRILVTNNQLFSSSYDRTARAWSVDKGQVSQEFRGHRNCVLTLAYSAPWDLPGAPCAEEVGGLLVTGSTDGTAKVWQVASGCCHQTLRGHTGAVLCLVLDTPSHTAFTGSTDATIRAWDILSGEQLRVFREHQGSVICLELVNRHVYSGSADRTVKCWLADTGERVRTFAAHRHSVSALKYHAGTLFTGSGDARARAFDAQSGALQRVFRGHAFVINCIQVGAPSTPSSVPREGGPGAPAAPPTRRPAPPRRCTSRCSTRPRTTARCASGTCAASRAPRRRAPPPPRGAAPASSATRWAAPPRPCSRPEPRDAAARARPRPPHPPPAERAPPHSGLHLAPRDPPDPGSAAPHPRAWGPQEPSLP</sequence>
<feature type="repeat" description="WD" evidence="3">
    <location>
        <begin position="341"/>
        <end position="382"/>
    </location>
</feature>
<dbReference type="OrthoDB" id="674604at2759"/>
<evidence type="ECO:0000256" key="2">
    <source>
        <dbReference type="ARBA" id="ARBA00022737"/>
    </source>
</evidence>
<name>A0A8I3NTB8_CANLF</name>
<keyword evidence="6" id="KW-1185">Reference proteome</keyword>
<dbReference type="Pfam" id="PF00400">
    <property type="entry name" value="WD40"/>
    <property type="match status" value="6"/>
</dbReference>
<feature type="repeat" description="WD" evidence="3">
    <location>
        <begin position="423"/>
        <end position="462"/>
    </location>
</feature>
<feature type="repeat" description="WD" evidence="3">
    <location>
        <begin position="491"/>
        <end position="516"/>
    </location>
</feature>
<evidence type="ECO:0000256" key="3">
    <source>
        <dbReference type="PROSITE-ProRule" id="PRU00221"/>
    </source>
</evidence>
<dbReference type="PRINTS" id="PR00320">
    <property type="entry name" value="GPROTEINBRPT"/>
</dbReference>
<protein>
    <submittedName>
        <fullName evidence="5">WD repeat domain 86</fullName>
    </submittedName>
</protein>
<dbReference type="AlphaFoldDB" id="A0A8I3NTB8"/>
<accession>A0A8I3NTB8</accession>
<reference evidence="5" key="2">
    <citation type="submission" date="2025-08" db="UniProtKB">
        <authorList>
            <consortium name="Ensembl"/>
        </authorList>
    </citation>
    <scope>IDENTIFICATION</scope>
    <source>
        <strain evidence="5">Boxer</strain>
    </source>
</reference>
<feature type="region of interest" description="Disordered" evidence="4">
    <location>
        <begin position="197"/>
        <end position="319"/>
    </location>
</feature>
<evidence type="ECO:0000256" key="1">
    <source>
        <dbReference type="ARBA" id="ARBA00022574"/>
    </source>
</evidence>
<reference evidence="5" key="3">
    <citation type="submission" date="2025-09" db="UniProtKB">
        <authorList>
            <consortium name="Ensembl"/>
        </authorList>
    </citation>
    <scope>IDENTIFICATION</scope>
    <source>
        <strain evidence="5">Boxer</strain>
    </source>
</reference>
<dbReference type="Gene3D" id="2.130.10.10">
    <property type="entry name" value="YVTN repeat-like/Quinoprotein amine dehydrogenase"/>
    <property type="match status" value="3"/>
</dbReference>
<feature type="compositionally biased region" description="Gly residues" evidence="4">
    <location>
        <begin position="166"/>
        <end position="179"/>
    </location>
</feature>
<feature type="repeat" description="WD" evidence="3">
    <location>
        <begin position="517"/>
        <end position="558"/>
    </location>
</feature>
<feature type="region of interest" description="Disordered" evidence="4">
    <location>
        <begin position="655"/>
        <end position="794"/>
    </location>
</feature>
<dbReference type="CDD" id="cd00200">
    <property type="entry name" value="WD40"/>
    <property type="match status" value="1"/>
</dbReference>
<feature type="compositionally biased region" description="Low complexity" evidence="4">
    <location>
        <begin position="301"/>
        <end position="314"/>
    </location>
</feature>
<feature type="region of interest" description="Disordered" evidence="4">
    <location>
        <begin position="75"/>
        <end position="116"/>
    </location>
</feature>
<dbReference type="PANTHER" id="PTHR44489">
    <property type="match status" value="1"/>
</dbReference>